<keyword evidence="1 2" id="KW-0732">Signal</keyword>
<name>A0A1G8RBN7_9FLAO</name>
<evidence type="ECO:0000259" key="3">
    <source>
        <dbReference type="Pfam" id="PF18962"/>
    </source>
</evidence>
<accession>A0A1G8RBN7</accession>
<protein>
    <submittedName>
        <fullName evidence="4">Por secretion system C-terminal sorting domain-containing protein</fullName>
    </submittedName>
</protein>
<sequence length="588" mass="63894">MPVSSKIYCLFFFLLATKGFAQLYVSPNSYVCVNDRYMFVTKAVNIASNANIYLRNGGQFLQGSTGSSLNTGTGNLSVFQEGTVNNYAYNYWCSPVGKATAAVTGNEDFGITLLGRPTSITATTPALNVNTDDGIASPLTISSTWIYKFISSTNYSQWLYTGNASTIKAGEGFTMKGTGGTDTSFYDNSAANNPGSGQRYDFRGKPNDGDISIAVANGKLTLTGNPYPSAINLQNFLTVAQNPSAANCTGIAYFWEQDKTVNSHNLLAYRGGYGAYSAALDFYQKPAFFASDALGNPIVGSYGNGNDYPRKYAPIGQGFMIEGTSSGTAVVMQNNFRVFQKEGATSHFEKNTVESNPSAGSALPYIRLNAKLNGEGVRQIALAFHPDATDGIDHGMDASTDASPIDMLFPIGDKDYMIEAVQFDINKKISLGFNNAYQAVFQVIASEVVNLDPELPVYLHDKNDNSYHDIKNVPYEFNLPAGKNTERFEITFKNENVLGIKNENIFGFDAVADHVNQQLLVLNPNEKTIESVRFYDISGKLIFAKMNPATQKKLQFSTSEIAEGIYIAKITASDNSVFSKKVTVAQSK</sequence>
<dbReference type="RefSeq" id="WP_091391312.1">
    <property type="nucleotide sequence ID" value="NZ_BKAI01000001.1"/>
</dbReference>
<evidence type="ECO:0000256" key="1">
    <source>
        <dbReference type="ARBA" id="ARBA00022729"/>
    </source>
</evidence>
<feature type="signal peptide" evidence="2">
    <location>
        <begin position="1"/>
        <end position="21"/>
    </location>
</feature>
<dbReference type="AlphaFoldDB" id="A0A1G8RBN7"/>
<feature type="domain" description="Secretion system C-terminal sorting" evidence="3">
    <location>
        <begin position="518"/>
        <end position="583"/>
    </location>
</feature>
<dbReference type="EMBL" id="FNEZ01000001">
    <property type="protein sequence ID" value="SDJ14376.1"/>
    <property type="molecule type" value="Genomic_DNA"/>
</dbReference>
<dbReference type="InterPro" id="IPR026444">
    <property type="entry name" value="Secre_tail"/>
</dbReference>
<feature type="chain" id="PRO_5011712898" evidence="2">
    <location>
        <begin position="22"/>
        <end position="588"/>
    </location>
</feature>
<dbReference type="NCBIfam" id="TIGR04183">
    <property type="entry name" value="Por_Secre_tail"/>
    <property type="match status" value="1"/>
</dbReference>
<proteinExistence type="predicted"/>
<keyword evidence="5" id="KW-1185">Reference proteome</keyword>
<dbReference type="Pfam" id="PF18962">
    <property type="entry name" value="Por_Secre_tail"/>
    <property type="match status" value="1"/>
</dbReference>
<dbReference type="Proteomes" id="UP000199580">
    <property type="component" value="Unassembled WGS sequence"/>
</dbReference>
<evidence type="ECO:0000313" key="4">
    <source>
        <dbReference type="EMBL" id="SDJ14376.1"/>
    </source>
</evidence>
<dbReference type="OrthoDB" id="2582440at2"/>
<dbReference type="STRING" id="1128970.SAMN04487935_0050"/>
<reference evidence="4 5" key="1">
    <citation type="submission" date="2016-10" db="EMBL/GenBank/DDBJ databases">
        <authorList>
            <person name="de Groot N.N."/>
        </authorList>
    </citation>
    <scope>NUCLEOTIDE SEQUENCE [LARGE SCALE GENOMIC DNA]</scope>
    <source>
        <strain evidence="4 5">CGMCC 1.10076</strain>
    </source>
</reference>
<evidence type="ECO:0000256" key="2">
    <source>
        <dbReference type="SAM" id="SignalP"/>
    </source>
</evidence>
<gene>
    <name evidence="4" type="ORF">SAMN04487935_0050</name>
</gene>
<organism evidence="4 5">
    <name type="scientific">Flavobacterium noncentrifugens</name>
    <dbReference type="NCBI Taxonomy" id="1128970"/>
    <lineage>
        <taxon>Bacteria</taxon>
        <taxon>Pseudomonadati</taxon>
        <taxon>Bacteroidota</taxon>
        <taxon>Flavobacteriia</taxon>
        <taxon>Flavobacteriales</taxon>
        <taxon>Flavobacteriaceae</taxon>
        <taxon>Flavobacterium</taxon>
    </lineage>
</organism>
<evidence type="ECO:0000313" key="5">
    <source>
        <dbReference type="Proteomes" id="UP000199580"/>
    </source>
</evidence>